<dbReference type="InterPro" id="IPR006036">
    <property type="entry name" value="K_uptake_TrkA"/>
</dbReference>
<feature type="domain" description="RCK C-terminal" evidence="8">
    <location>
        <begin position="145"/>
        <end position="227"/>
    </location>
</feature>
<dbReference type="PROSITE" id="PS51201">
    <property type="entry name" value="RCK_N"/>
    <property type="match status" value="1"/>
</dbReference>
<dbReference type="PRINTS" id="PR00335">
    <property type="entry name" value="KUPTAKETRKA"/>
</dbReference>
<dbReference type="SUPFAM" id="SSF116726">
    <property type="entry name" value="TrkA C-terminal domain-like"/>
    <property type="match status" value="1"/>
</dbReference>
<accession>A0A1E3AYA2</accession>
<dbReference type="SUPFAM" id="SSF51735">
    <property type="entry name" value="NAD(P)-binding Rossmann-fold domains"/>
    <property type="match status" value="1"/>
</dbReference>
<evidence type="ECO:0000256" key="3">
    <source>
        <dbReference type="ARBA" id="ARBA00022538"/>
    </source>
</evidence>
<dbReference type="Pfam" id="PF02254">
    <property type="entry name" value="TrkA_N"/>
    <property type="match status" value="1"/>
</dbReference>
<evidence type="ECO:0000256" key="4">
    <source>
        <dbReference type="ARBA" id="ARBA00022958"/>
    </source>
</evidence>
<dbReference type="GO" id="GO:0015079">
    <property type="term" value="F:potassium ion transmembrane transporter activity"/>
    <property type="evidence" value="ECO:0007669"/>
    <property type="project" value="InterPro"/>
</dbReference>
<evidence type="ECO:0000256" key="1">
    <source>
        <dbReference type="ARBA" id="ARBA00017378"/>
    </source>
</evidence>
<dbReference type="PANTHER" id="PTHR43833:SF5">
    <property type="entry name" value="TRK SYSTEM POTASSIUM UPTAKE PROTEIN TRKA"/>
    <property type="match status" value="1"/>
</dbReference>
<dbReference type="PROSITE" id="PS51202">
    <property type="entry name" value="RCK_C"/>
    <property type="match status" value="1"/>
</dbReference>
<keyword evidence="5" id="KW-0520">NAD</keyword>
<keyword evidence="3" id="KW-0633">Potassium transport</keyword>
<dbReference type="PATRIC" id="fig|1432052.3.peg.1536"/>
<dbReference type="GO" id="GO:0005886">
    <property type="term" value="C:plasma membrane"/>
    <property type="evidence" value="ECO:0007669"/>
    <property type="project" value="InterPro"/>
</dbReference>
<evidence type="ECO:0000259" key="8">
    <source>
        <dbReference type="PROSITE" id="PS51202"/>
    </source>
</evidence>
<dbReference type="InterPro" id="IPR036291">
    <property type="entry name" value="NAD(P)-bd_dom_sf"/>
</dbReference>
<dbReference type="InterPro" id="IPR050721">
    <property type="entry name" value="Trk_Ktr_HKT_K-transport"/>
</dbReference>
<dbReference type="EMBL" id="MCGI01000001">
    <property type="protein sequence ID" value="ODM13683.1"/>
    <property type="molecule type" value="Genomic_DNA"/>
</dbReference>
<keyword evidence="4" id="KW-0630">Potassium</keyword>
<dbReference type="Pfam" id="PF02080">
    <property type="entry name" value="TrkA_C"/>
    <property type="match status" value="1"/>
</dbReference>
<feature type="domain" description="RCK N-terminal" evidence="7">
    <location>
        <begin position="8"/>
        <end position="125"/>
    </location>
</feature>
<dbReference type="Gene3D" id="3.40.50.720">
    <property type="entry name" value="NAD(P)-binding Rossmann-like Domain"/>
    <property type="match status" value="1"/>
</dbReference>
<organism evidence="9 10">
    <name type="scientific">Eisenbergiella tayi</name>
    <dbReference type="NCBI Taxonomy" id="1432052"/>
    <lineage>
        <taxon>Bacteria</taxon>
        <taxon>Bacillati</taxon>
        <taxon>Bacillota</taxon>
        <taxon>Clostridia</taxon>
        <taxon>Lachnospirales</taxon>
        <taxon>Lachnospiraceae</taxon>
        <taxon>Eisenbergiella</taxon>
    </lineage>
</organism>
<dbReference type="Proteomes" id="UP000095003">
    <property type="component" value="Unassembled WGS sequence"/>
</dbReference>
<dbReference type="InterPro" id="IPR036721">
    <property type="entry name" value="RCK_C_sf"/>
</dbReference>
<keyword evidence="2" id="KW-0813">Transport</keyword>
<sequence>MRSSVSDKNRILLAGGFHKVKSLALSLIRKGYKVTVINKNYADCHSLAEIQAMEVIYGDASKPYVLEEAGADWMDIAIALTQNDEDNLVICELCKKRFGTAKTVALVNDPKKTEFFYSMGIDSVVCAINVVAGIIEQQAFMDEMATRIPLGSGRVGITEVFISPTAPAAEKRIWELDLPRDAIIGCILRGEESMIPRGDNRIFPGDTLVVISTSEQEKEVIRKLTGR</sequence>
<gene>
    <name evidence="9" type="primary">trkA_1</name>
    <name evidence="9" type="ORF">BEH84_01402</name>
</gene>
<dbReference type="InterPro" id="IPR003148">
    <property type="entry name" value="RCK_N"/>
</dbReference>
<evidence type="ECO:0000256" key="6">
    <source>
        <dbReference type="ARBA" id="ARBA00023065"/>
    </source>
</evidence>
<evidence type="ECO:0000313" key="9">
    <source>
        <dbReference type="EMBL" id="ODM13683.1"/>
    </source>
</evidence>
<dbReference type="InterPro" id="IPR006037">
    <property type="entry name" value="RCK_C"/>
</dbReference>
<evidence type="ECO:0000259" key="7">
    <source>
        <dbReference type="PROSITE" id="PS51201"/>
    </source>
</evidence>
<comment type="caution">
    <text evidence="9">The sequence shown here is derived from an EMBL/GenBank/DDBJ whole genome shotgun (WGS) entry which is preliminary data.</text>
</comment>
<dbReference type="GeneID" id="93299891"/>
<evidence type="ECO:0000313" key="10">
    <source>
        <dbReference type="Proteomes" id="UP000095003"/>
    </source>
</evidence>
<dbReference type="AlphaFoldDB" id="A0A1E3AYA2"/>
<dbReference type="PANTHER" id="PTHR43833">
    <property type="entry name" value="POTASSIUM CHANNEL PROTEIN 2-RELATED-RELATED"/>
    <property type="match status" value="1"/>
</dbReference>
<protein>
    <recommendedName>
        <fullName evidence="1">Trk system potassium uptake protein TrkA</fullName>
    </recommendedName>
</protein>
<dbReference type="Gene3D" id="3.30.70.1450">
    <property type="entry name" value="Regulator of K+ conductance, C-terminal domain"/>
    <property type="match status" value="1"/>
</dbReference>
<dbReference type="RefSeq" id="WP_069156193.1">
    <property type="nucleotide sequence ID" value="NZ_DBFYTC010000056.1"/>
</dbReference>
<proteinExistence type="predicted"/>
<name>A0A1E3AYA2_9FIRM</name>
<evidence type="ECO:0000256" key="5">
    <source>
        <dbReference type="ARBA" id="ARBA00023027"/>
    </source>
</evidence>
<keyword evidence="6" id="KW-0406">Ion transport</keyword>
<evidence type="ECO:0000256" key="2">
    <source>
        <dbReference type="ARBA" id="ARBA00022448"/>
    </source>
</evidence>
<reference evidence="9 10" key="1">
    <citation type="submission" date="2016-07" db="EMBL/GenBank/DDBJ databases">
        <title>Characterization of isolates of Eisenbergiella tayi derived from blood cultures, using whole genome sequencing.</title>
        <authorList>
            <person name="Burdz T."/>
            <person name="Wiebe D."/>
            <person name="Huynh C."/>
            <person name="Bernard K."/>
        </authorList>
    </citation>
    <scope>NUCLEOTIDE SEQUENCE [LARGE SCALE GENOMIC DNA]</scope>
    <source>
        <strain evidence="9 10">NML 120489</strain>
    </source>
</reference>